<proteinExistence type="predicted"/>
<sequence length="65" mass="7473">MLRVAPTLAARRAYGRRLHRPNTHELRVAPAQAARRTDGRKPNRPSCSQWNSAPKSKQHTFDQQQ</sequence>
<evidence type="ECO:0000256" key="1">
    <source>
        <dbReference type="SAM" id="MobiDB-lite"/>
    </source>
</evidence>
<evidence type="ECO:0000313" key="2">
    <source>
        <dbReference type="EMBL" id="MCI41511.1"/>
    </source>
</evidence>
<dbReference type="Proteomes" id="UP000265520">
    <property type="component" value="Unassembled WGS sequence"/>
</dbReference>
<keyword evidence="3" id="KW-1185">Reference proteome</keyword>
<feature type="compositionally biased region" description="Polar residues" evidence="1">
    <location>
        <begin position="45"/>
        <end position="65"/>
    </location>
</feature>
<comment type="caution">
    <text evidence="2">The sequence shown here is derived from an EMBL/GenBank/DDBJ whole genome shotgun (WGS) entry which is preliminary data.</text>
</comment>
<evidence type="ECO:0000313" key="3">
    <source>
        <dbReference type="Proteomes" id="UP000265520"/>
    </source>
</evidence>
<dbReference type="AlphaFoldDB" id="A0A392RY04"/>
<feature type="region of interest" description="Disordered" evidence="1">
    <location>
        <begin position="13"/>
        <end position="65"/>
    </location>
</feature>
<reference evidence="2 3" key="1">
    <citation type="journal article" date="2018" name="Front. Plant Sci.">
        <title>Red Clover (Trifolium pratense) and Zigzag Clover (T. medium) - A Picture of Genomic Similarities and Differences.</title>
        <authorList>
            <person name="Dluhosova J."/>
            <person name="Istvanek J."/>
            <person name="Nedelnik J."/>
            <person name="Repkova J."/>
        </authorList>
    </citation>
    <scope>NUCLEOTIDE SEQUENCE [LARGE SCALE GENOMIC DNA]</scope>
    <source>
        <strain evidence="3">cv. 10/8</strain>
        <tissue evidence="2">Leaf</tissue>
    </source>
</reference>
<feature type="non-terminal residue" evidence="2">
    <location>
        <position position="65"/>
    </location>
</feature>
<dbReference type="EMBL" id="LXQA010293155">
    <property type="protein sequence ID" value="MCI41511.1"/>
    <property type="molecule type" value="Genomic_DNA"/>
</dbReference>
<accession>A0A392RY04</accession>
<name>A0A392RY04_9FABA</name>
<organism evidence="2 3">
    <name type="scientific">Trifolium medium</name>
    <dbReference type="NCBI Taxonomy" id="97028"/>
    <lineage>
        <taxon>Eukaryota</taxon>
        <taxon>Viridiplantae</taxon>
        <taxon>Streptophyta</taxon>
        <taxon>Embryophyta</taxon>
        <taxon>Tracheophyta</taxon>
        <taxon>Spermatophyta</taxon>
        <taxon>Magnoliopsida</taxon>
        <taxon>eudicotyledons</taxon>
        <taxon>Gunneridae</taxon>
        <taxon>Pentapetalae</taxon>
        <taxon>rosids</taxon>
        <taxon>fabids</taxon>
        <taxon>Fabales</taxon>
        <taxon>Fabaceae</taxon>
        <taxon>Papilionoideae</taxon>
        <taxon>50 kb inversion clade</taxon>
        <taxon>NPAAA clade</taxon>
        <taxon>Hologalegina</taxon>
        <taxon>IRL clade</taxon>
        <taxon>Trifolieae</taxon>
        <taxon>Trifolium</taxon>
    </lineage>
</organism>
<protein>
    <submittedName>
        <fullName evidence="2">Uncharacterized protein</fullName>
    </submittedName>
</protein>